<dbReference type="Gene3D" id="3.40.50.300">
    <property type="entry name" value="P-loop containing nucleotide triphosphate hydrolases"/>
    <property type="match status" value="1"/>
</dbReference>
<dbReference type="HOGENOM" id="CLU_061199_0_1_1"/>
<reference evidence="2 3" key="1">
    <citation type="submission" date="2015-01" db="EMBL/GenBank/DDBJ databases">
        <title>The Genome Sequence of Rhinocladiella mackenzie CBS 650.93.</title>
        <authorList>
            <consortium name="The Broad Institute Genomics Platform"/>
            <person name="Cuomo C."/>
            <person name="de Hoog S."/>
            <person name="Gorbushina A."/>
            <person name="Stielow B."/>
            <person name="Teixiera M."/>
            <person name="Abouelleil A."/>
            <person name="Chapman S.B."/>
            <person name="Priest M."/>
            <person name="Young S.K."/>
            <person name="Wortman J."/>
            <person name="Nusbaum C."/>
            <person name="Birren B."/>
        </authorList>
    </citation>
    <scope>NUCLEOTIDE SEQUENCE [LARGE SCALE GENOMIC DNA]</scope>
    <source>
        <strain evidence="2 3">CBS 650.93</strain>
    </source>
</reference>
<keyword evidence="1" id="KW-1133">Transmembrane helix</keyword>
<feature type="transmembrane region" description="Helical" evidence="1">
    <location>
        <begin position="272"/>
        <end position="293"/>
    </location>
</feature>
<evidence type="ECO:0000313" key="3">
    <source>
        <dbReference type="Proteomes" id="UP000053617"/>
    </source>
</evidence>
<dbReference type="PANTHER" id="PTHR36978:SF4">
    <property type="entry name" value="P-LOOP CONTAINING NUCLEOSIDE TRIPHOSPHATE HYDROLASE PROTEIN"/>
    <property type="match status" value="1"/>
</dbReference>
<dbReference type="SUPFAM" id="SSF52540">
    <property type="entry name" value="P-loop containing nucleoside triphosphate hydrolases"/>
    <property type="match status" value="1"/>
</dbReference>
<dbReference type="PANTHER" id="PTHR36978">
    <property type="entry name" value="P-LOOP CONTAINING NUCLEOTIDE TRIPHOSPHATE HYDROLASE"/>
    <property type="match status" value="1"/>
</dbReference>
<organism evidence="2 3">
    <name type="scientific">Rhinocladiella mackenziei CBS 650.93</name>
    <dbReference type="NCBI Taxonomy" id="1442369"/>
    <lineage>
        <taxon>Eukaryota</taxon>
        <taxon>Fungi</taxon>
        <taxon>Dikarya</taxon>
        <taxon>Ascomycota</taxon>
        <taxon>Pezizomycotina</taxon>
        <taxon>Eurotiomycetes</taxon>
        <taxon>Chaetothyriomycetidae</taxon>
        <taxon>Chaetothyriales</taxon>
        <taxon>Herpotrichiellaceae</taxon>
        <taxon>Rhinocladiella</taxon>
    </lineage>
</organism>
<keyword evidence="3" id="KW-1185">Reference proteome</keyword>
<keyword evidence="1" id="KW-0472">Membrane</keyword>
<dbReference type="InterPro" id="IPR027417">
    <property type="entry name" value="P-loop_NTPase"/>
</dbReference>
<dbReference type="Proteomes" id="UP000053617">
    <property type="component" value="Unassembled WGS sequence"/>
</dbReference>
<name>A0A0D2GS85_9EURO</name>
<evidence type="ECO:0000313" key="2">
    <source>
        <dbReference type="EMBL" id="KIX01193.1"/>
    </source>
</evidence>
<keyword evidence="1" id="KW-0812">Transmembrane</keyword>
<dbReference type="RefSeq" id="XP_013268329.1">
    <property type="nucleotide sequence ID" value="XM_013412875.1"/>
</dbReference>
<dbReference type="GeneID" id="25296989"/>
<dbReference type="OrthoDB" id="408152at2759"/>
<sequence>MPLRATVVTIETILATASRNMISTEHKYVERRACKRVVPMQVLVLGLGRTGTESIRKALVHLGYDGTYHGYTAAVESPLDCVLWLEALAGKFDKTREQYDIDDWDNLLGNYQAVCDIPAVCFAEELIRTYPNAKVILSNRHVDIWHASVKTALLANMFNWWVALVDFLAWLTRSRHRFARRMFIKAFDSYFGDFEKNGKAVFEEHYSMVRRLCGEKHLEYSVEEGWEPLCRFLGKEVPQIPFPNGNARAETTARIQAIVGVEVRRLIRLASWMAAAMVFILVVAWALLVSLRFG</sequence>
<gene>
    <name evidence="2" type="ORF">Z518_08918</name>
</gene>
<accession>A0A0D2GS85</accession>
<dbReference type="Pfam" id="PF17784">
    <property type="entry name" value="Sulfotransfer_4"/>
    <property type="match status" value="1"/>
</dbReference>
<dbReference type="STRING" id="1442369.A0A0D2GS85"/>
<dbReference type="EMBL" id="KN847481">
    <property type="protein sequence ID" value="KIX01193.1"/>
    <property type="molecule type" value="Genomic_DNA"/>
</dbReference>
<dbReference type="AlphaFoldDB" id="A0A0D2GS85"/>
<proteinExistence type="predicted"/>
<evidence type="ECO:0000256" key="1">
    <source>
        <dbReference type="SAM" id="Phobius"/>
    </source>
</evidence>
<dbReference type="VEuPathDB" id="FungiDB:Z518_08918"/>
<dbReference type="InterPro" id="IPR040632">
    <property type="entry name" value="Sulfotransfer_4"/>
</dbReference>
<protein>
    <submittedName>
        <fullName evidence="2">Rhinocladiella mackenziei CBS 650.93 unplaced genomic scaffold supercont1.7, whole genome shotgun sequence</fullName>
    </submittedName>
</protein>